<keyword evidence="5" id="KW-0966">Cell projection</keyword>
<evidence type="ECO:0000256" key="2">
    <source>
        <dbReference type="ARBA" id="ARBA00022490"/>
    </source>
</evidence>
<evidence type="ECO:0000256" key="5">
    <source>
        <dbReference type="ARBA" id="ARBA00023273"/>
    </source>
</evidence>
<dbReference type="GO" id="GO:0036038">
    <property type="term" value="C:MKS complex"/>
    <property type="evidence" value="ECO:0007669"/>
    <property type="project" value="TreeGrafter"/>
</dbReference>
<name>A0AA36F4V7_OCTVU</name>
<evidence type="ECO:0000256" key="3">
    <source>
        <dbReference type="ARBA" id="ARBA00022794"/>
    </source>
</evidence>
<dbReference type="InterPro" id="IPR010796">
    <property type="entry name" value="C2_B9-type_dom"/>
</dbReference>
<comment type="subcellular location">
    <subcellularLocation>
        <location evidence="1">Cytoplasm</location>
        <location evidence="1">Cytoskeleton</location>
        <location evidence="1">Cilium basal body</location>
    </subcellularLocation>
</comment>
<dbReference type="PANTHER" id="PTHR12968:SF2">
    <property type="entry name" value="B9 DOMAIN-CONTAINING PROTEIN 2"/>
    <property type="match status" value="1"/>
</dbReference>
<evidence type="ECO:0000256" key="7">
    <source>
        <dbReference type="ARBA" id="ARBA00039272"/>
    </source>
</evidence>
<keyword evidence="9" id="KW-1185">Reference proteome</keyword>
<proteinExistence type="inferred from homology"/>
<keyword evidence="2" id="KW-0963">Cytoplasm</keyword>
<reference evidence="8" key="1">
    <citation type="submission" date="2023-08" db="EMBL/GenBank/DDBJ databases">
        <authorList>
            <person name="Alioto T."/>
            <person name="Alioto T."/>
            <person name="Gomez Garrido J."/>
        </authorList>
    </citation>
    <scope>NUCLEOTIDE SEQUENCE</scope>
</reference>
<organism evidence="8 9">
    <name type="scientific">Octopus vulgaris</name>
    <name type="common">Common octopus</name>
    <dbReference type="NCBI Taxonomy" id="6645"/>
    <lineage>
        <taxon>Eukaryota</taxon>
        <taxon>Metazoa</taxon>
        <taxon>Spiralia</taxon>
        <taxon>Lophotrochozoa</taxon>
        <taxon>Mollusca</taxon>
        <taxon>Cephalopoda</taxon>
        <taxon>Coleoidea</taxon>
        <taxon>Octopodiformes</taxon>
        <taxon>Octopoda</taxon>
        <taxon>Incirrata</taxon>
        <taxon>Octopodidae</taxon>
        <taxon>Octopus</taxon>
    </lineage>
</organism>
<comment type="similarity">
    <text evidence="6">Belongs to the B9D family.</text>
</comment>
<dbReference type="Pfam" id="PF07162">
    <property type="entry name" value="B9-C2"/>
    <property type="match status" value="1"/>
</dbReference>
<evidence type="ECO:0000256" key="6">
    <source>
        <dbReference type="ARBA" id="ARBA00038411"/>
    </source>
</evidence>
<dbReference type="PROSITE" id="PS51381">
    <property type="entry name" value="C2_B9"/>
    <property type="match status" value="1"/>
</dbReference>
<keyword evidence="3" id="KW-0970">Cilium biogenesis/degradation</keyword>
<evidence type="ECO:0000313" key="8">
    <source>
        <dbReference type="EMBL" id="CAI9724070.1"/>
    </source>
</evidence>
<keyword evidence="4" id="KW-0206">Cytoskeleton</keyword>
<protein>
    <recommendedName>
        <fullName evidence="7">B9 domain-containing protein 2</fullName>
    </recommendedName>
</protein>
<evidence type="ECO:0000256" key="1">
    <source>
        <dbReference type="ARBA" id="ARBA00004120"/>
    </source>
</evidence>
<dbReference type="Proteomes" id="UP001162480">
    <property type="component" value="Chromosome 6"/>
</dbReference>
<evidence type="ECO:0000313" key="9">
    <source>
        <dbReference type="Proteomes" id="UP001162480"/>
    </source>
</evidence>
<gene>
    <name evidence="8" type="ORF">OCTVUL_1B001978</name>
</gene>
<accession>A0AA36F4V7</accession>
<dbReference type="AlphaFoldDB" id="A0AA36F4V7"/>
<dbReference type="EMBL" id="OX597819">
    <property type="protein sequence ID" value="CAI9724070.1"/>
    <property type="molecule type" value="Genomic_DNA"/>
</dbReference>
<dbReference type="GO" id="GO:0060271">
    <property type="term" value="P:cilium assembly"/>
    <property type="evidence" value="ECO:0007669"/>
    <property type="project" value="TreeGrafter"/>
</dbReference>
<dbReference type="PANTHER" id="PTHR12968">
    <property type="entry name" value="B9 DOMAIN-CONTAINING"/>
    <property type="match status" value="1"/>
</dbReference>
<evidence type="ECO:0000256" key="4">
    <source>
        <dbReference type="ARBA" id="ARBA00023212"/>
    </source>
</evidence>
<sequence>MVVYISSRCGQMAEVHVIGQISGAYGFPSSRLFCKFGIQSGNAWKVLSGLTEGQTQVDNCQNEEAAYWSYPLDIHFTTKGLQGWPKIYLQVWCQDNFGRNQHYGYGFCHVPSSPGMHVIECPTWSPTGTLWEQISQYFIGGSAQLRRPDLVYCATDRYRLHTIARGTVTLQLGVILRGFEKFGVEY</sequence>